<name>A0A7C9NSK2_9PROT</name>
<dbReference type="Pfam" id="PF00762">
    <property type="entry name" value="Ferrochelatase"/>
    <property type="match status" value="1"/>
</dbReference>
<comment type="subcellular location">
    <subcellularLocation>
        <location evidence="9 10">Cytoplasm</location>
    </subcellularLocation>
</comment>
<feature type="binding site" evidence="9">
    <location>
        <position position="210"/>
    </location>
    <ligand>
        <name>Fe(2+)</name>
        <dbReference type="ChEBI" id="CHEBI:29033"/>
    </ligand>
</feature>
<organism evidence="12 13">
    <name type="scientific">Sulfuriferula multivorans</name>
    <dbReference type="NCBI Taxonomy" id="1559896"/>
    <lineage>
        <taxon>Bacteria</taxon>
        <taxon>Pseudomonadati</taxon>
        <taxon>Pseudomonadota</taxon>
        <taxon>Betaproteobacteria</taxon>
        <taxon>Nitrosomonadales</taxon>
        <taxon>Sulfuricellaceae</taxon>
        <taxon>Sulfuriferula</taxon>
    </lineage>
</organism>
<comment type="pathway">
    <text evidence="9 10">Porphyrin-containing compound metabolism; protoheme biosynthesis; protoheme from protoporphyrin-IX: step 1/1.</text>
</comment>
<dbReference type="SUPFAM" id="SSF53800">
    <property type="entry name" value="Chelatase"/>
    <property type="match status" value="1"/>
</dbReference>
<evidence type="ECO:0000256" key="2">
    <source>
        <dbReference type="ARBA" id="ARBA00022490"/>
    </source>
</evidence>
<comment type="catalytic activity">
    <reaction evidence="9 10">
        <text>heme b + 2 H(+) = protoporphyrin IX + Fe(2+)</text>
        <dbReference type="Rhea" id="RHEA:22584"/>
        <dbReference type="ChEBI" id="CHEBI:15378"/>
        <dbReference type="ChEBI" id="CHEBI:29033"/>
        <dbReference type="ChEBI" id="CHEBI:57306"/>
        <dbReference type="ChEBI" id="CHEBI:60344"/>
        <dbReference type="EC" id="4.98.1.1"/>
    </reaction>
</comment>
<evidence type="ECO:0000256" key="3">
    <source>
        <dbReference type="ARBA" id="ARBA00022723"/>
    </source>
</evidence>
<keyword evidence="4 9" id="KW-0408">Iron</keyword>
<dbReference type="Gene3D" id="3.40.50.1400">
    <property type="match status" value="2"/>
</dbReference>
<dbReference type="GO" id="GO:0005737">
    <property type="term" value="C:cytoplasm"/>
    <property type="evidence" value="ECO:0007669"/>
    <property type="project" value="UniProtKB-SubCell"/>
</dbReference>
<dbReference type="NCBIfam" id="TIGR00109">
    <property type="entry name" value="hemH"/>
    <property type="match status" value="1"/>
</dbReference>
<keyword evidence="2 9" id="KW-0963">Cytoplasm</keyword>
<evidence type="ECO:0000313" key="13">
    <source>
        <dbReference type="Proteomes" id="UP000483432"/>
    </source>
</evidence>
<evidence type="ECO:0000313" key="12">
    <source>
        <dbReference type="EMBL" id="NDP47821.1"/>
    </source>
</evidence>
<dbReference type="UniPathway" id="UPA00252">
    <property type="reaction ID" value="UER00325"/>
</dbReference>
<gene>
    <name evidence="9" type="primary">hemH</name>
    <name evidence="12" type="ORF">GZ085_05390</name>
</gene>
<evidence type="ECO:0000256" key="10">
    <source>
        <dbReference type="RuleBase" id="RU000607"/>
    </source>
</evidence>
<dbReference type="FunFam" id="3.40.50.1400:FF:000002">
    <property type="entry name" value="Ferrochelatase"/>
    <property type="match status" value="1"/>
</dbReference>
<evidence type="ECO:0000256" key="8">
    <source>
        <dbReference type="ARBA" id="ARBA00024536"/>
    </source>
</evidence>
<comment type="catalytic activity">
    <reaction evidence="8">
        <text>Fe-coproporphyrin III + 2 H(+) = coproporphyrin III + Fe(2+)</text>
        <dbReference type="Rhea" id="RHEA:49572"/>
        <dbReference type="ChEBI" id="CHEBI:15378"/>
        <dbReference type="ChEBI" id="CHEBI:29033"/>
        <dbReference type="ChEBI" id="CHEBI:68438"/>
        <dbReference type="ChEBI" id="CHEBI:131725"/>
        <dbReference type="EC" id="4.99.1.9"/>
    </reaction>
    <physiologicalReaction direction="right-to-left" evidence="8">
        <dbReference type="Rhea" id="RHEA:49574"/>
    </physiologicalReaction>
</comment>
<evidence type="ECO:0000256" key="5">
    <source>
        <dbReference type="ARBA" id="ARBA00023133"/>
    </source>
</evidence>
<comment type="similarity">
    <text evidence="1 9 10">Belongs to the ferrochelatase family.</text>
</comment>
<sequence>MSYLKEPEHSHGQPSRTGILLVNLGTPEAPTAQALRPYLKEFLSDPRVVEIPRAIWWLILNGVILNTRPKKSAAKYAAIWTPDGSPLKVHTEKQAKLLKGWLGEKVATPFMVEYAMRYGKTSVPDTLARMKAEGCDRILILPAYPQYAASSTATAFDVAFAWLQKTRNQPALRTLKHYHDHPAYIDALVANIHDYWQMHGRPDVLLMSFHGVPRYTLDKGDPYHCECQKTGRLLAEALGLAPDQFRLTFQSRFGRAEWLQPYTDKTLTELGRAGVKRVDVVAPGFVADCLETLEELAMEGRASFLQAGGKDFHYIPALNEHPKWIDALGRIALENLGGWVSDTEDRDVAEQARQADRNRALAMGARD</sequence>
<feature type="binding site" evidence="9">
    <location>
        <position position="291"/>
    </location>
    <ligand>
        <name>Fe(2+)</name>
        <dbReference type="ChEBI" id="CHEBI:29033"/>
    </ligand>
</feature>
<evidence type="ECO:0000256" key="6">
    <source>
        <dbReference type="ARBA" id="ARBA00023239"/>
    </source>
</evidence>
<dbReference type="InterPro" id="IPR001015">
    <property type="entry name" value="Ferrochelatase"/>
</dbReference>
<dbReference type="HAMAP" id="MF_00323">
    <property type="entry name" value="Ferrochelatase"/>
    <property type="match status" value="1"/>
</dbReference>
<dbReference type="EMBL" id="JAAFGW010000059">
    <property type="protein sequence ID" value="NDP47821.1"/>
    <property type="molecule type" value="Genomic_DNA"/>
</dbReference>
<keyword evidence="3 9" id="KW-0479">Metal-binding</keyword>
<evidence type="ECO:0000256" key="4">
    <source>
        <dbReference type="ARBA" id="ARBA00023004"/>
    </source>
</evidence>
<feature type="region of interest" description="Disordered" evidence="11">
    <location>
        <begin position="345"/>
        <end position="367"/>
    </location>
</feature>
<dbReference type="GO" id="GO:0006783">
    <property type="term" value="P:heme biosynthetic process"/>
    <property type="evidence" value="ECO:0007669"/>
    <property type="project" value="UniProtKB-UniRule"/>
</dbReference>
<dbReference type="PROSITE" id="PS00534">
    <property type="entry name" value="FERROCHELATASE"/>
    <property type="match status" value="1"/>
</dbReference>
<keyword evidence="5 9" id="KW-0350">Heme biosynthesis</keyword>
<dbReference type="PANTHER" id="PTHR11108:SF1">
    <property type="entry name" value="FERROCHELATASE, MITOCHONDRIAL"/>
    <property type="match status" value="1"/>
</dbReference>
<comment type="function">
    <text evidence="9 10">Catalyzes the ferrous insertion into protoporphyrin IX.</text>
</comment>
<accession>A0A7C9NSK2</accession>
<evidence type="ECO:0000256" key="1">
    <source>
        <dbReference type="ARBA" id="ARBA00007718"/>
    </source>
</evidence>
<evidence type="ECO:0000256" key="7">
    <source>
        <dbReference type="ARBA" id="ARBA00023244"/>
    </source>
</evidence>
<keyword evidence="6 9" id="KW-0456">Lyase</keyword>
<dbReference type="GO" id="GO:0004325">
    <property type="term" value="F:ferrochelatase activity"/>
    <property type="evidence" value="ECO:0007669"/>
    <property type="project" value="UniProtKB-UniRule"/>
</dbReference>
<dbReference type="GO" id="GO:0046872">
    <property type="term" value="F:metal ion binding"/>
    <property type="evidence" value="ECO:0007669"/>
    <property type="project" value="UniProtKB-KW"/>
</dbReference>
<dbReference type="CDD" id="cd00419">
    <property type="entry name" value="Ferrochelatase_C"/>
    <property type="match status" value="1"/>
</dbReference>
<dbReference type="InterPro" id="IPR033644">
    <property type="entry name" value="Ferrochelatase_C"/>
</dbReference>
<proteinExistence type="inferred from homology"/>
<evidence type="ECO:0000256" key="11">
    <source>
        <dbReference type="SAM" id="MobiDB-lite"/>
    </source>
</evidence>
<reference evidence="12 13" key="1">
    <citation type="submission" date="2019-09" db="EMBL/GenBank/DDBJ databases">
        <title>H2 Metabolism Revealed by Metagenomic Analysis in Subglacial Sediment of East Antarctica.</title>
        <authorList>
            <person name="Yang Z."/>
            <person name="Zhang Y."/>
            <person name="Lv Y."/>
            <person name="Yan W."/>
            <person name="Xiao X."/>
            <person name="Sun B."/>
            <person name="Ma H."/>
        </authorList>
    </citation>
    <scope>NUCLEOTIDE SEQUENCE [LARGE SCALE GENOMIC DNA]</scope>
    <source>
        <strain evidence="12">Bin2_2</strain>
    </source>
</reference>
<dbReference type="AlphaFoldDB" id="A0A7C9NSK2"/>
<keyword evidence="7 9" id="KW-0627">Porphyrin biosynthesis</keyword>
<dbReference type="EC" id="4.98.1.1" evidence="9 10"/>
<dbReference type="PANTHER" id="PTHR11108">
    <property type="entry name" value="FERROCHELATASE"/>
    <property type="match status" value="1"/>
</dbReference>
<dbReference type="InterPro" id="IPR019772">
    <property type="entry name" value="Ferrochelatase_AS"/>
</dbReference>
<evidence type="ECO:0000256" key="9">
    <source>
        <dbReference type="HAMAP-Rule" id="MF_00323"/>
    </source>
</evidence>
<comment type="caution">
    <text evidence="12">The sequence shown here is derived from an EMBL/GenBank/DDBJ whole genome shotgun (WGS) entry which is preliminary data.</text>
</comment>
<protein>
    <recommendedName>
        <fullName evidence="9 10">Ferrochelatase</fullName>
        <ecNumber evidence="9 10">4.98.1.1</ecNumber>
    </recommendedName>
    <alternativeName>
        <fullName evidence="9">Heme synthase</fullName>
    </alternativeName>
    <alternativeName>
        <fullName evidence="9">Protoheme ferro-lyase</fullName>
    </alternativeName>
</protein>
<dbReference type="Proteomes" id="UP000483432">
    <property type="component" value="Unassembled WGS sequence"/>
</dbReference>
<dbReference type="CDD" id="cd03411">
    <property type="entry name" value="Ferrochelatase_N"/>
    <property type="match status" value="1"/>
</dbReference>
<dbReference type="InterPro" id="IPR033659">
    <property type="entry name" value="Ferrochelatase_N"/>
</dbReference>
<feature type="compositionally biased region" description="Basic and acidic residues" evidence="11">
    <location>
        <begin position="346"/>
        <end position="367"/>
    </location>
</feature>